<gene>
    <name evidence="4" type="ORF">PODLI_1B040928</name>
</gene>
<dbReference type="GO" id="GO:0006955">
    <property type="term" value="P:immune response"/>
    <property type="evidence" value="ECO:0007669"/>
    <property type="project" value="InterPro"/>
</dbReference>
<organism evidence="4 5">
    <name type="scientific">Podarcis lilfordi</name>
    <name type="common">Lilford's wall lizard</name>
    <dbReference type="NCBI Taxonomy" id="74358"/>
    <lineage>
        <taxon>Eukaryota</taxon>
        <taxon>Metazoa</taxon>
        <taxon>Chordata</taxon>
        <taxon>Craniata</taxon>
        <taxon>Vertebrata</taxon>
        <taxon>Euteleostomi</taxon>
        <taxon>Lepidosauria</taxon>
        <taxon>Squamata</taxon>
        <taxon>Bifurcata</taxon>
        <taxon>Unidentata</taxon>
        <taxon>Episquamata</taxon>
        <taxon>Laterata</taxon>
        <taxon>Lacertibaenia</taxon>
        <taxon>Lacertidae</taxon>
        <taxon>Podarcis</taxon>
    </lineage>
</organism>
<dbReference type="InterPro" id="IPR036048">
    <property type="entry name" value="Interleukin_8-like_sf"/>
</dbReference>
<dbReference type="EMBL" id="OX395129">
    <property type="protein sequence ID" value="CAI5772980.1"/>
    <property type="molecule type" value="Genomic_DNA"/>
</dbReference>
<dbReference type="GO" id="GO:0008009">
    <property type="term" value="F:chemokine activity"/>
    <property type="evidence" value="ECO:0007669"/>
    <property type="project" value="InterPro"/>
</dbReference>
<dbReference type="SMART" id="SM00199">
    <property type="entry name" value="SCY"/>
    <property type="match status" value="1"/>
</dbReference>
<dbReference type="Gene3D" id="2.40.50.40">
    <property type="match status" value="1"/>
</dbReference>
<evidence type="ECO:0000313" key="4">
    <source>
        <dbReference type="EMBL" id="CAI5772980.1"/>
    </source>
</evidence>
<reference evidence="4" key="1">
    <citation type="submission" date="2022-12" db="EMBL/GenBank/DDBJ databases">
        <authorList>
            <person name="Alioto T."/>
            <person name="Alioto T."/>
            <person name="Gomez Garrido J."/>
        </authorList>
    </citation>
    <scope>NUCLEOTIDE SEQUENCE</scope>
</reference>
<dbReference type="GO" id="GO:0005615">
    <property type="term" value="C:extracellular space"/>
    <property type="evidence" value="ECO:0007669"/>
    <property type="project" value="UniProtKB-KW"/>
</dbReference>
<protein>
    <submittedName>
        <fullName evidence="4">Lymphotactin-like</fullName>
    </submittedName>
</protein>
<keyword evidence="1" id="KW-0202">Cytokine</keyword>
<evidence type="ECO:0000259" key="3">
    <source>
        <dbReference type="SMART" id="SM00199"/>
    </source>
</evidence>
<evidence type="ECO:0000313" key="5">
    <source>
        <dbReference type="Proteomes" id="UP001178461"/>
    </source>
</evidence>
<keyword evidence="5" id="KW-1185">Reference proteome</keyword>
<dbReference type="InterPro" id="IPR001811">
    <property type="entry name" value="Chemokine_IL8-like_dom"/>
</dbReference>
<dbReference type="Proteomes" id="UP001178461">
    <property type="component" value="Chromosome 4"/>
</dbReference>
<feature type="signal peptide" evidence="2">
    <location>
        <begin position="1"/>
        <end position="27"/>
    </location>
</feature>
<accession>A0AA35K7I3</accession>
<keyword evidence="2" id="KW-0732">Signal</keyword>
<evidence type="ECO:0000256" key="2">
    <source>
        <dbReference type="SAM" id="SignalP"/>
    </source>
</evidence>
<feature type="domain" description="Chemokine interleukin-8-like" evidence="3">
    <location>
        <begin position="32"/>
        <end position="89"/>
    </location>
</feature>
<feature type="chain" id="PRO_5041247825" evidence="2">
    <location>
        <begin position="28"/>
        <end position="99"/>
    </location>
</feature>
<dbReference type="SUPFAM" id="SSF54117">
    <property type="entry name" value="Interleukin 8-like chemokines"/>
    <property type="match status" value="1"/>
</dbReference>
<proteinExistence type="predicted"/>
<evidence type="ECO:0000256" key="1">
    <source>
        <dbReference type="ARBA" id="ARBA00022514"/>
    </source>
</evidence>
<sequence>MKFYMAAILAIAFLELFSVCIIRGSLGSQTRPRSVCEGYHEKPIKKQRVVDYEKLEHGLAKDAILTLRDGSRVCVKLERPWVKNIIHYVDRKKKSTEPQ</sequence>
<name>A0AA35K7I3_9SAUR</name>
<dbReference type="Pfam" id="PF00048">
    <property type="entry name" value="IL8"/>
    <property type="match status" value="1"/>
</dbReference>
<dbReference type="AlphaFoldDB" id="A0AA35K7I3"/>